<feature type="transmembrane region" description="Helical" evidence="1">
    <location>
        <begin position="105"/>
        <end position="126"/>
    </location>
</feature>
<name>A0ABR8EED2_9CYAN</name>
<keyword evidence="1" id="KW-0812">Transmembrane</keyword>
<dbReference type="CDD" id="cd03809">
    <property type="entry name" value="GT4_MtfB-like"/>
    <property type="match status" value="1"/>
</dbReference>
<keyword evidence="1" id="KW-0472">Membrane</keyword>
<gene>
    <name evidence="3" type="ORF">H6G72_14220</name>
</gene>
<keyword evidence="1" id="KW-1133">Transmembrane helix</keyword>
<proteinExistence type="predicted"/>
<evidence type="ECO:0000313" key="4">
    <source>
        <dbReference type="Proteomes" id="UP000641954"/>
    </source>
</evidence>
<keyword evidence="4" id="KW-1185">Reference proteome</keyword>
<accession>A0ABR8EED2</accession>
<dbReference type="PANTHER" id="PTHR46401">
    <property type="entry name" value="GLYCOSYLTRANSFERASE WBBK-RELATED"/>
    <property type="match status" value="1"/>
</dbReference>
<feature type="domain" description="Glycosyl transferase family 1" evidence="2">
    <location>
        <begin position="212"/>
        <end position="358"/>
    </location>
</feature>
<dbReference type="Proteomes" id="UP000641954">
    <property type="component" value="Unassembled WGS sequence"/>
</dbReference>
<evidence type="ECO:0000259" key="2">
    <source>
        <dbReference type="Pfam" id="PF00534"/>
    </source>
</evidence>
<sequence length="395" mass="45641">MVKPLRIGLIMSADKTWMGGVIYIQNLVKAIASLRSSDIQIYLIIPSGLDPDLYKDICSFVQKVCVEPSLSFNWRNRIWWALLRKLPFIPDGCLSKIVKREKLDFLYPITGIYGFSWNFGCAWAAWIPDFQHKYLPEFTQKKRAEKLDLLFRYMGTNAPSMMFSSLVALQDFQNFYPGSKSQNFVINFRTVPETEWFALDPIDVQHHYHLPDRFFLVSNQFWKHKNHKIIIESLAILKKENICPIIVCTGNLNDIRFPGYGEEILELIHKYELDDKVKIIGLIPRIEQIQLMRRSLAVIQPSLFEGWSTVVEDARVLGKAIILSDIPVHIEQSPPNAHYFCHNSPQDLADKIKDLLNKLIPGPDLSAEETAKNMAQQQSQIYAQDFIQIVKKLKT</sequence>
<dbReference type="Pfam" id="PF00534">
    <property type="entry name" value="Glycos_transf_1"/>
    <property type="match status" value="1"/>
</dbReference>
<comment type="caution">
    <text evidence="3">The sequence shown here is derived from an EMBL/GenBank/DDBJ whole genome shotgun (WGS) entry which is preliminary data.</text>
</comment>
<evidence type="ECO:0000256" key="1">
    <source>
        <dbReference type="SAM" id="Phobius"/>
    </source>
</evidence>
<dbReference type="Gene3D" id="3.40.50.2000">
    <property type="entry name" value="Glycogen Phosphorylase B"/>
    <property type="match status" value="1"/>
</dbReference>
<dbReference type="PANTHER" id="PTHR46401:SF8">
    <property type="entry name" value="BLL6006 PROTEIN"/>
    <property type="match status" value="1"/>
</dbReference>
<dbReference type="SUPFAM" id="SSF53756">
    <property type="entry name" value="UDP-Glycosyltransferase/glycogen phosphorylase"/>
    <property type="match status" value="1"/>
</dbReference>
<dbReference type="EMBL" id="JACJSK010000018">
    <property type="protein sequence ID" value="MBD2544971.1"/>
    <property type="molecule type" value="Genomic_DNA"/>
</dbReference>
<evidence type="ECO:0000313" key="3">
    <source>
        <dbReference type="EMBL" id="MBD2544971.1"/>
    </source>
</evidence>
<reference evidence="3 4" key="1">
    <citation type="journal article" date="2020" name="ISME J.">
        <title>Comparative genomics reveals insights into cyanobacterial evolution and habitat adaptation.</title>
        <authorList>
            <person name="Chen M.Y."/>
            <person name="Teng W.K."/>
            <person name="Zhao L."/>
            <person name="Hu C.X."/>
            <person name="Zhou Y.K."/>
            <person name="Han B.P."/>
            <person name="Song L.R."/>
            <person name="Shu W.S."/>
        </authorList>
    </citation>
    <scope>NUCLEOTIDE SEQUENCE [LARGE SCALE GENOMIC DNA]</scope>
    <source>
        <strain evidence="3 4">FACHB-1370</strain>
    </source>
</reference>
<dbReference type="InterPro" id="IPR001296">
    <property type="entry name" value="Glyco_trans_1"/>
</dbReference>
<organism evidence="3 4">
    <name type="scientific">Planktothricoides raciborskii FACHB-1370</name>
    <dbReference type="NCBI Taxonomy" id="2949576"/>
    <lineage>
        <taxon>Bacteria</taxon>
        <taxon>Bacillati</taxon>
        <taxon>Cyanobacteriota</taxon>
        <taxon>Cyanophyceae</taxon>
        <taxon>Oscillatoriophycideae</taxon>
        <taxon>Oscillatoriales</taxon>
        <taxon>Oscillatoriaceae</taxon>
        <taxon>Planktothricoides</taxon>
    </lineage>
</organism>
<protein>
    <submittedName>
        <fullName evidence="3">Glycosyltransferase family 4 protein</fullName>
    </submittedName>
</protein>